<proteinExistence type="inferred from homology"/>
<dbReference type="CDD" id="cd07818">
    <property type="entry name" value="SRPBCC_1"/>
    <property type="match status" value="1"/>
</dbReference>
<keyword evidence="2" id="KW-0812">Transmembrane</keyword>
<reference evidence="4 5" key="1">
    <citation type="submission" date="2018-10" db="EMBL/GenBank/DDBJ databases">
        <title>Sinomicrobium pectinilyticum sp. nov., a pectinase-producing bacterium isolated from alkaline and saline soil, and emended description of the genus Sinomicrobium.</title>
        <authorList>
            <person name="Cheng B."/>
            <person name="Li C."/>
            <person name="Lai Q."/>
            <person name="Du M."/>
            <person name="Shao Z."/>
            <person name="Xu P."/>
            <person name="Yang C."/>
        </authorList>
    </citation>
    <scope>NUCLEOTIDE SEQUENCE [LARGE SCALE GENOMIC DNA]</scope>
    <source>
        <strain evidence="4 5">5DNS001</strain>
    </source>
</reference>
<keyword evidence="5" id="KW-1185">Reference proteome</keyword>
<dbReference type="OrthoDB" id="9807923at2"/>
<organism evidence="4 5">
    <name type="scientific">Sinomicrobium pectinilyticum</name>
    <dbReference type="NCBI Taxonomy" id="1084421"/>
    <lineage>
        <taxon>Bacteria</taxon>
        <taxon>Pseudomonadati</taxon>
        <taxon>Bacteroidota</taxon>
        <taxon>Flavobacteriia</taxon>
        <taxon>Flavobacteriales</taxon>
        <taxon>Flavobacteriaceae</taxon>
        <taxon>Sinomicrobium</taxon>
    </lineage>
</organism>
<evidence type="ECO:0000313" key="5">
    <source>
        <dbReference type="Proteomes" id="UP000267469"/>
    </source>
</evidence>
<comment type="similarity">
    <text evidence="1">Belongs to the ribosome association toxin RatA family.</text>
</comment>
<dbReference type="SUPFAM" id="SSF55961">
    <property type="entry name" value="Bet v1-like"/>
    <property type="match status" value="1"/>
</dbReference>
<dbReference type="Gene3D" id="3.30.530.20">
    <property type="match status" value="1"/>
</dbReference>
<evidence type="ECO:0000256" key="1">
    <source>
        <dbReference type="ARBA" id="ARBA00008918"/>
    </source>
</evidence>
<evidence type="ECO:0000256" key="2">
    <source>
        <dbReference type="SAM" id="Phobius"/>
    </source>
</evidence>
<dbReference type="SMART" id="SM00871">
    <property type="entry name" value="AraC_E_bind"/>
    <property type="match status" value="1"/>
</dbReference>
<dbReference type="Gene3D" id="3.20.80.10">
    <property type="entry name" value="Regulatory factor, effector binding domain"/>
    <property type="match status" value="1"/>
</dbReference>
<dbReference type="InterPro" id="IPR010499">
    <property type="entry name" value="AraC_E-bd"/>
</dbReference>
<dbReference type="InterPro" id="IPR011256">
    <property type="entry name" value="Reg_factor_effector_dom_sf"/>
</dbReference>
<dbReference type="Proteomes" id="UP000267469">
    <property type="component" value="Unassembled WGS sequence"/>
</dbReference>
<keyword evidence="2" id="KW-0472">Membrane</keyword>
<name>A0A3N0E4P1_SINP1</name>
<dbReference type="InterPro" id="IPR023393">
    <property type="entry name" value="START-like_dom_sf"/>
</dbReference>
<protein>
    <submittedName>
        <fullName evidence="4">Transcription activator effector-binding protein</fullName>
    </submittedName>
</protein>
<dbReference type="SUPFAM" id="SSF55136">
    <property type="entry name" value="Probable bacterial effector-binding domain"/>
    <property type="match status" value="1"/>
</dbReference>
<dbReference type="InterPro" id="IPR029442">
    <property type="entry name" value="GyrI-like"/>
</dbReference>
<sequence length="347" mass="39482">MKILKYLFFLLLILVIGISIYIAIQPSSYSVSRSRTIQGHSPVIYNYVEDLKNWKDWMPWLEKNPDMTITYGRTTRGIGAGFTWTDKKIHGKLETISATPYTHLEQKLTYNDHEPAEVSWKFDSQGDATRVTWETNGTLDFKSKAYVLYKGSMEDKLGPELERGLEKLDSTIQENVKKYAISIDGITEQGGGFYLYTTTSSKISDSRKKISERVNAIREYVTKHNISNTGTPFTYYYSWDEENNATIFSNGVFTSSKIITEPGSEILTGEISPFRALKVTLEGDTENLEEAWESAFAYLAERQIAQDSTGPYLEFYPVDASHTLNPAKWVTEIYVPVSELNIPPIIE</sequence>
<dbReference type="RefSeq" id="WP_123217158.1">
    <property type="nucleotide sequence ID" value="NZ_RJTM01000109.1"/>
</dbReference>
<evidence type="ECO:0000259" key="3">
    <source>
        <dbReference type="SMART" id="SM00871"/>
    </source>
</evidence>
<dbReference type="EMBL" id="RJTM01000109">
    <property type="protein sequence ID" value="RNL82785.1"/>
    <property type="molecule type" value="Genomic_DNA"/>
</dbReference>
<dbReference type="Pfam" id="PF03364">
    <property type="entry name" value="Polyketide_cyc"/>
    <property type="match status" value="1"/>
</dbReference>
<keyword evidence="2" id="KW-1133">Transmembrane helix</keyword>
<dbReference type="Pfam" id="PF06445">
    <property type="entry name" value="GyrI-like"/>
    <property type="match status" value="1"/>
</dbReference>
<accession>A0A3N0E4P1</accession>
<gene>
    <name evidence="4" type="ORF">ED312_16700</name>
</gene>
<feature type="domain" description="AraC effector-binding" evidence="3">
    <location>
        <begin position="179"/>
        <end position="338"/>
    </location>
</feature>
<feature type="transmembrane region" description="Helical" evidence="2">
    <location>
        <begin position="6"/>
        <end position="24"/>
    </location>
</feature>
<evidence type="ECO:0000313" key="4">
    <source>
        <dbReference type="EMBL" id="RNL82785.1"/>
    </source>
</evidence>
<dbReference type="InterPro" id="IPR005031">
    <property type="entry name" value="COQ10_START"/>
</dbReference>
<dbReference type="AlphaFoldDB" id="A0A3N0E4P1"/>
<comment type="caution">
    <text evidence="4">The sequence shown here is derived from an EMBL/GenBank/DDBJ whole genome shotgun (WGS) entry which is preliminary data.</text>
</comment>